<dbReference type="Pfam" id="PF00107">
    <property type="entry name" value="ADH_zinc_N"/>
    <property type="match status" value="1"/>
</dbReference>
<sequence length="332" mass="34645">MKALLSRSPGGPETLELADVPEPTPGPGQIRIAVKAVGVNYPDVLIIEDKYQFKPERPFAPGAEISGVVDAVGEGVTGFAPGQRAIAMSGWGGMVGKICVDADRCAPMPDTMPFDEASAFLMTYGTSHHALVHRAELKPGETLLVLGAAGGVGLAAVEIGKAMGARVVAAASSDEKLAVAKAHGADVLVNYGQAPTDRASSKALAEKFKAALGESGADAIYDPVGGAYCEPALRSIAWKGRYLVVGFPSGIPNPPLNLTLLKGCDIRGVFWGAFTRKEPEAYQAELDELFKWHAEGKLKPEISARFPLEKAGEAIALLASRGATGKVVVEVD</sequence>
<dbReference type="SUPFAM" id="SSF50129">
    <property type="entry name" value="GroES-like"/>
    <property type="match status" value="1"/>
</dbReference>
<dbReference type="InterPro" id="IPR011032">
    <property type="entry name" value="GroES-like_sf"/>
</dbReference>
<dbReference type="RefSeq" id="WP_092680309.1">
    <property type="nucleotide sequence ID" value="NZ_FNMZ01000002.1"/>
</dbReference>
<dbReference type="PANTHER" id="PTHR43677">
    <property type="entry name" value="SHORT-CHAIN DEHYDROGENASE/REDUCTASE"/>
    <property type="match status" value="1"/>
</dbReference>
<dbReference type="InterPro" id="IPR051397">
    <property type="entry name" value="Zn-ADH-like_protein"/>
</dbReference>
<feature type="region of interest" description="Disordered" evidence="1">
    <location>
        <begin position="1"/>
        <end position="26"/>
    </location>
</feature>
<dbReference type="Gene3D" id="3.40.50.720">
    <property type="entry name" value="NAD(P)-binding Rossmann-like Domain"/>
    <property type="match status" value="1"/>
</dbReference>
<dbReference type="InterPro" id="IPR020843">
    <property type="entry name" value="ER"/>
</dbReference>
<dbReference type="InterPro" id="IPR013154">
    <property type="entry name" value="ADH-like_N"/>
</dbReference>
<dbReference type="EMBL" id="FNMZ01000002">
    <property type="protein sequence ID" value="SDW65862.1"/>
    <property type="molecule type" value="Genomic_DNA"/>
</dbReference>
<reference evidence="3 4" key="1">
    <citation type="submission" date="2016-10" db="EMBL/GenBank/DDBJ databases">
        <authorList>
            <person name="de Groot N.N."/>
        </authorList>
    </citation>
    <scope>NUCLEOTIDE SEQUENCE [LARGE SCALE GENOMIC DNA]</scope>
    <source>
        <strain evidence="3 4">DSM 17890</strain>
    </source>
</reference>
<gene>
    <name evidence="3" type="ORF">SAMN05444336_10220</name>
</gene>
<evidence type="ECO:0000313" key="4">
    <source>
        <dbReference type="Proteomes" id="UP000199118"/>
    </source>
</evidence>
<feature type="domain" description="Enoyl reductase (ER)" evidence="2">
    <location>
        <begin position="10"/>
        <end position="329"/>
    </location>
</feature>
<evidence type="ECO:0000259" key="2">
    <source>
        <dbReference type="SMART" id="SM00829"/>
    </source>
</evidence>
<dbReference type="PANTHER" id="PTHR43677:SF4">
    <property type="entry name" value="QUINONE OXIDOREDUCTASE-LIKE PROTEIN 2"/>
    <property type="match status" value="1"/>
</dbReference>
<dbReference type="OrthoDB" id="4190732at2"/>
<dbReference type="CDD" id="cd08241">
    <property type="entry name" value="QOR1"/>
    <property type="match status" value="1"/>
</dbReference>
<dbReference type="SMART" id="SM00829">
    <property type="entry name" value="PKS_ER"/>
    <property type="match status" value="1"/>
</dbReference>
<evidence type="ECO:0000256" key="1">
    <source>
        <dbReference type="SAM" id="MobiDB-lite"/>
    </source>
</evidence>
<dbReference type="SUPFAM" id="SSF51735">
    <property type="entry name" value="NAD(P)-binding Rossmann-fold domains"/>
    <property type="match status" value="1"/>
</dbReference>
<protein>
    <submittedName>
        <fullName evidence="3">NADPH2:quinone reductase</fullName>
    </submittedName>
</protein>
<proteinExistence type="predicted"/>
<organism evidence="3 4">
    <name type="scientific">Albimonas donghaensis</name>
    <dbReference type="NCBI Taxonomy" id="356660"/>
    <lineage>
        <taxon>Bacteria</taxon>
        <taxon>Pseudomonadati</taxon>
        <taxon>Pseudomonadota</taxon>
        <taxon>Alphaproteobacteria</taxon>
        <taxon>Rhodobacterales</taxon>
        <taxon>Paracoccaceae</taxon>
        <taxon>Albimonas</taxon>
    </lineage>
</organism>
<dbReference type="AlphaFoldDB" id="A0A1H2VC32"/>
<dbReference type="STRING" id="356660.SAMN05444336_10220"/>
<dbReference type="Proteomes" id="UP000199118">
    <property type="component" value="Unassembled WGS sequence"/>
</dbReference>
<name>A0A1H2VC32_9RHOB</name>
<dbReference type="InterPro" id="IPR013149">
    <property type="entry name" value="ADH-like_C"/>
</dbReference>
<keyword evidence="4" id="KW-1185">Reference proteome</keyword>
<dbReference type="Pfam" id="PF08240">
    <property type="entry name" value="ADH_N"/>
    <property type="match status" value="1"/>
</dbReference>
<dbReference type="GO" id="GO:0016491">
    <property type="term" value="F:oxidoreductase activity"/>
    <property type="evidence" value="ECO:0007669"/>
    <property type="project" value="InterPro"/>
</dbReference>
<accession>A0A1H2VC32</accession>
<evidence type="ECO:0000313" key="3">
    <source>
        <dbReference type="EMBL" id="SDW65862.1"/>
    </source>
</evidence>
<dbReference type="Gene3D" id="3.90.180.10">
    <property type="entry name" value="Medium-chain alcohol dehydrogenases, catalytic domain"/>
    <property type="match status" value="1"/>
</dbReference>
<dbReference type="InterPro" id="IPR036291">
    <property type="entry name" value="NAD(P)-bd_dom_sf"/>
</dbReference>